<proteinExistence type="predicted"/>
<gene>
    <name evidence="1" type="ORF">V1634_21500</name>
</gene>
<keyword evidence="2" id="KW-1185">Reference proteome</keyword>
<dbReference type="RefSeq" id="WP_331209687.1">
    <property type="nucleotide sequence ID" value="NZ_JAZGQL010000016.1"/>
</dbReference>
<comment type="caution">
    <text evidence="1">The sequence shown here is derived from an EMBL/GenBank/DDBJ whole genome shotgun (WGS) entry which is preliminary data.</text>
</comment>
<evidence type="ECO:0008006" key="3">
    <source>
        <dbReference type="Google" id="ProtNLM"/>
    </source>
</evidence>
<dbReference type="EMBL" id="JAZGQL010000016">
    <property type="protein sequence ID" value="MEE6309414.1"/>
    <property type="molecule type" value="Genomic_DNA"/>
</dbReference>
<organism evidence="1 2">
    <name type="scientific">Plantactinospora veratri</name>
    <dbReference type="NCBI Taxonomy" id="1436122"/>
    <lineage>
        <taxon>Bacteria</taxon>
        <taxon>Bacillati</taxon>
        <taxon>Actinomycetota</taxon>
        <taxon>Actinomycetes</taxon>
        <taxon>Micromonosporales</taxon>
        <taxon>Micromonosporaceae</taxon>
        <taxon>Plantactinospora</taxon>
    </lineage>
</organism>
<dbReference type="Proteomes" id="UP001339911">
    <property type="component" value="Unassembled WGS sequence"/>
</dbReference>
<evidence type="ECO:0000313" key="2">
    <source>
        <dbReference type="Proteomes" id="UP001339911"/>
    </source>
</evidence>
<sequence>MTVRVGQGSTREILVVLLLAVTGLLLATVVVFTPWYGLAAGAPEVEVVEMHSPATSGDAIEMTVAGDG</sequence>
<accession>A0ABU7SHH2</accession>
<protein>
    <recommendedName>
        <fullName evidence="3">Archaeal Type IV pilin N-terminal domain-containing protein</fullName>
    </recommendedName>
</protein>
<reference evidence="1 2" key="1">
    <citation type="submission" date="2024-01" db="EMBL/GenBank/DDBJ databases">
        <title>Genome insights into Plantactinospora veratri sp. nov.</title>
        <authorList>
            <person name="Wang L."/>
        </authorList>
    </citation>
    <scope>NUCLEOTIDE SEQUENCE [LARGE SCALE GENOMIC DNA]</scope>
    <source>
        <strain evidence="1 2">NEAU-FHS4</strain>
    </source>
</reference>
<name>A0ABU7SHH2_9ACTN</name>
<evidence type="ECO:0000313" key="1">
    <source>
        <dbReference type="EMBL" id="MEE6309414.1"/>
    </source>
</evidence>